<evidence type="ECO:0000313" key="3">
    <source>
        <dbReference type="EMBL" id="KAF1998171.1"/>
    </source>
</evidence>
<evidence type="ECO:0000313" key="4">
    <source>
        <dbReference type="Proteomes" id="UP000799779"/>
    </source>
</evidence>
<feature type="domain" description="Methyltransferase" evidence="2">
    <location>
        <begin position="144"/>
        <end position="432"/>
    </location>
</feature>
<keyword evidence="4" id="KW-1185">Reference proteome</keyword>
<dbReference type="InterPro" id="IPR025714">
    <property type="entry name" value="Methyltranfer_dom"/>
</dbReference>
<sequence length="708" mass="77872">MGPDSPLPLPPDFADADEYVDSVLKFATSSWLLQTLCGGVHILDFCTREPDLYSAILPESWRTWFKDQDIMDILDVLMREDLQQFDSDEKQQWRGGAVPPKDLLQYIKDVRRHLLARDFPSPGSPAPPQKSSIARHIAMGMKVKKVHEVDHFARYIDRLTAEIAAERKEITHLVDFGSGQNYLGRALAAPPYSKHIVAVESKQHNIEGAKNMDILAKLVAKPVTMVNKKEYRKAQDKRKKGLRYDANGVIPTALDESPAIGNGEPEIEEKGRMVNSTLNGNPVSVTGARDECNVDGCEGCEQTPPSISSTTKSCTNGSTDQPKAVTTTLQIYNQGHGSVQYVEHIIQGGDLGPVVDQILDASQARPATTPNPSQPVQATNINTVPKSTEPNLMVISLHSCGNLVHHGLRSLLLNPAVSAVAMVGCCYNLMTERLGPPTFKLPSLRPNHPRLETTANAFDPNGFPMSEHMANYPLPLTPQNEEQAGMDPPRGIRLNITARMMAVQAPQNWGRSDSELFFTRHFYRALLQRIFLDHGVVAAPTTADDMVGDDPTSPSPSPSPLAASESPRINYSSRGPGLSSDGTLAPLTIGTLRKFAYADFVSYVRAAISKLLLPNTFCAIPASFISSKLSSLTDEQIRGYEEEYAGRKKELSVMWALMAFSAGVVESLVVVDRWLWLREQEGVGECWVEAVFGYEYSPRNLVVVGVRK</sequence>
<reference evidence="3" key="1">
    <citation type="journal article" date="2020" name="Stud. Mycol.">
        <title>101 Dothideomycetes genomes: a test case for predicting lifestyles and emergence of pathogens.</title>
        <authorList>
            <person name="Haridas S."/>
            <person name="Albert R."/>
            <person name="Binder M."/>
            <person name="Bloem J."/>
            <person name="Labutti K."/>
            <person name="Salamov A."/>
            <person name="Andreopoulos B."/>
            <person name="Baker S."/>
            <person name="Barry K."/>
            <person name="Bills G."/>
            <person name="Bluhm B."/>
            <person name="Cannon C."/>
            <person name="Castanera R."/>
            <person name="Culley D."/>
            <person name="Daum C."/>
            <person name="Ezra D."/>
            <person name="Gonzalez J."/>
            <person name="Henrissat B."/>
            <person name="Kuo A."/>
            <person name="Liang C."/>
            <person name="Lipzen A."/>
            <person name="Lutzoni F."/>
            <person name="Magnuson J."/>
            <person name="Mondo S."/>
            <person name="Nolan M."/>
            <person name="Ohm R."/>
            <person name="Pangilinan J."/>
            <person name="Park H.-J."/>
            <person name="Ramirez L."/>
            <person name="Alfaro M."/>
            <person name="Sun H."/>
            <person name="Tritt A."/>
            <person name="Yoshinaga Y."/>
            <person name="Zwiers L.-H."/>
            <person name="Turgeon B."/>
            <person name="Goodwin S."/>
            <person name="Spatafora J."/>
            <person name="Crous P."/>
            <person name="Grigoriev I."/>
        </authorList>
    </citation>
    <scope>NUCLEOTIDE SEQUENCE</scope>
    <source>
        <strain evidence="3">CBS 123094</strain>
    </source>
</reference>
<dbReference type="Pfam" id="PF13679">
    <property type="entry name" value="Methyltransf_32"/>
    <property type="match status" value="1"/>
</dbReference>
<dbReference type="EMBL" id="ML977606">
    <property type="protein sequence ID" value="KAF1998171.1"/>
    <property type="molecule type" value="Genomic_DNA"/>
</dbReference>
<gene>
    <name evidence="3" type="ORF">P154DRAFT_263623</name>
</gene>
<dbReference type="Proteomes" id="UP000799779">
    <property type="component" value="Unassembled WGS sequence"/>
</dbReference>
<feature type="region of interest" description="Disordered" evidence="1">
    <location>
        <begin position="300"/>
        <end position="319"/>
    </location>
</feature>
<accession>A0A6A5WDE8</accession>
<dbReference type="AlphaFoldDB" id="A0A6A5WDE8"/>
<dbReference type="InterPro" id="IPR052220">
    <property type="entry name" value="METTL25"/>
</dbReference>
<evidence type="ECO:0000256" key="1">
    <source>
        <dbReference type="SAM" id="MobiDB-lite"/>
    </source>
</evidence>
<evidence type="ECO:0000259" key="2">
    <source>
        <dbReference type="Pfam" id="PF13679"/>
    </source>
</evidence>
<organism evidence="3 4">
    <name type="scientific">Amniculicola lignicola CBS 123094</name>
    <dbReference type="NCBI Taxonomy" id="1392246"/>
    <lineage>
        <taxon>Eukaryota</taxon>
        <taxon>Fungi</taxon>
        <taxon>Dikarya</taxon>
        <taxon>Ascomycota</taxon>
        <taxon>Pezizomycotina</taxon>
        <taxon>Dothideomycetes</taxon>
        <taxon>Pleosporomycetidae</taxon>
        <taxon>Pleosporales</taxon>
        <taxon>Amniculicolaceae</taxon>
        <taxon>Amniculicola</taxon>
    </lineage>
</organism>
<dbReference type="PANTHER" id="PTHR12496">
    <property type="entry name" value="CGI-41 METHYLTRANSFERASE"/>
    <property type="match status" value="1"/>
</dbReference>
<dbReference type="OrthoDB" id="10258156at2759"/>
<dbReference type="PANTHER" id="PTHR12496:SF0">
    <property type="entry name" value="METHYLTRANSFERASE DOMAIN-CONTAINING PROTEIN"/>
    <property type="match status" value="1"/>
</dbReference>
<feature type="region of interest" description="Disordered" evidence="1">
    <location>
        <begin position="543"/>
        <end position="577"/>
    </location>
</feature>
<proteinExistence type="predicted"/>
<feature type="compositionally biased region" description="Polar residues" evidence="1">
    <location>
        <begin position="303"/>
        <end position="319"/>
    </location>
</feature>
<protein>
    <recommendedName>
        <fullName evidence="2">Methyltransferase domain-containing protein</fullName>
    </recommendedName>
</protein>
<name>A0A6A5WDE8_9PLEO</name>